<keyword evidence="10" id="KW-1185">Reference proteome</keyword>
<dbReference type="Proteomes" id="UP000239872">
    <property type="component" value="Unassembled WGS sequence"/>
</dbReference>
<evidence type="ECO:0000313" key="10">
    <source>
        <dbReference type="Proteomes" id="UP000239872"/>
    </source>
</evidence>
<evidence type="ECO:0000313" key="9">
    <source>
        <dbReference type="EMBL" id="PQJ11165.1"/>
    </source>
</evidence>
<dbReference type="GO" id="GO:0006352">
    <property type="term" value="P:DNA-templated transcription initiation"/>
    <property type="evidence" value="ECO:0007669"/>
    <property type="project" value="InterPro"/>
</dbReference>
<keyword evidence="2 6" id="KW-0805">Transcription regulation</keyword>
<dbReference type="InterPro" id="IPR013325">
    <property type="entry name" value="RNA_pol_sigma_r2"/>
</dbReference>
<dbReference type="PROSITE" id="PS01063">
    <property type="entry name" value="SIGMA70_ECF"/>
    <property type="match status" value="1"/>
</dbReference>
<reference evidence="9 10" key="1">
    <citation type="submission" date="2018-01" db="EMBL/GenBank/DDBJ databases">
        <title>A novel member of the phylum Bacteroidetes isolated from glacier ice.</title>
        <authorList>
            <person name="Liu Q."/>
            <person name="Xin Y.-H."/>
        </authorList>
    </citation>
    <scope>NUCLEOTIDE SEQUENCE [LARGE SCALE GENOMIC DNA]</scope>
    <source>
        <strain evidence="9 10">RB1R16</strain>
    </source>
</reference>
<dbReference type="InterPro" id="IPR039425">
    <property type="entry name" value="RNA_pol_sigma-70-like"/>
</dbReference>
<dbReference type="GO" id="GO:0003677">
    <property type="term" value="F:DNA binding"/>
    <property type="evidence" value="ECO:0007669"/>
    <property type="project" value="UniProtKB-KW"/>
</dbReference>
<dbReference type="Gene3D" id="1.10.10.10">
    <property type="entry name" value="Winged helix-like DNA-binding domain superfamily/Winged helix DNA-binding domain"/>
    <property type="match status" value="1"/>
</dbReference>
<dbReference type="AlphaFoldDB" id="A0A2S7SX49"/>
<dbReference type="CDD" id="cd06171">
    <property type="entry name" value="Sigma70_r4"/>
    <property type="match status" value="1"/>
</dbReference>
<dbReference type="OrthoDB" id="9780326at2"/>
<proteinExistence type="inferred from homology"/>
<dbReference type="PANTHER" id="PTHR43133:SF51">
    <property type="entry name" value="RNA POLYMERASE SIGMA FACTOR"/>
    <property type="match status" value="1"/>
</dbReference>
<evidence type="ECO:0000256" key="5">
    <source>
        <dbReference type="ARBA" id="ARBA00023163"/>
    </source>
</evidence>
<gene>
    <name evidence="9" type="ORF">CJD36_014465</name>
</gene>
<comment type="similarity">
    <text evidence="1 6">Belongs to the sigma-70 factor family. ECF subfamily.</text>
</comment>
<evidence type="ECO:0000256" key="6">
    <source>
        <dbReference type="RuleBase" id="RU000716"/>
    </source>
</evidence>
<dbReference type="InterPro" id="IPR013324">
    <property type="entry name" value="RNA_pol_sigma_r3/r4-like"/>
</dbReference>
<dbReference type="InterPro" id="IPR036388">
    <property type="entry name" value="WH-like_DNA-bd_sf"/>
</dbReference>
<dbReference type="RefSeq" id="WP_105039893.1">
    <property type="nucleotide sequence ID" value="NZ_PPSL01000003.1"/>
</dbReference>
<dbReference type="InterPro" id="IPR013249">
    <property type="entry name" value="RNA_pol_sigma70_r4_t2"/>
</dbReference>
<evidence type="ECO:0000256" key="2">
    <source>
        <dbReference type="ARBA" id="ARBA00023015"/>
    </source>
</evidence>
<evidence type="ECO:0000256" key="4">
    <source>
        <dbReference type="ARBA" id="ARBA00023125"/>
    </source>
</evidence>
<dbReference type="EMBL" id="PPSL01000003">
    <property type="protein sequence ID" value="PQJ11165.1"/>
    <property type="molecule type" value="Genomic_DNA"/>
</dbReference>
<protein>
    <recommendedName>
        <fullName evidence="6">RNA polymerase sigma factor</fullName>
    </recommendedName>
</protein>
<dbReference type="InterPro" id="IPR014284">
    <property type="entry name" value="RNA_pol_sigma-70_dom"/>
</dbReference>
<keyword evidence="5 6" id="KW-0804">Transcription</keyword>
<dbReference type="InterPro" id="IPR007627">
    <property type="entry name" value="RNA_pol_sigma70_r2"/>
</dbReference>
<dbReference type="SUPFAM" id="SSF88946">
    <property type="entry name" value="Sigma2 domain of RNA polymerase sigma factors"/>
    <property type="match status" value="1"/>
</dbReference>
<sequence length="192" mass="21633">MHGLEDDIAIIQMVLQGRQAAYATLVTRYQAYVFTIAMRHVNNRELAEELAQDVFVKAYRSLASFKGTSKFTTWLYTIAHNTCLSHLRKKEDATFFPGDEKMHGWAEDAGGGEHPAGRLEQKAQQQLLSGAIQHLPPADAEIITLFYQGEQSVEEISGIVGITTGNVKVRLLRARQKLKEILETRYSKEVVR</sequence>
<feature type="domain" description="RNA polymerase sigma-70 region 2" evidence="7">
    <location>
        <begin position="25"/>
        <end position="90"/>
    </location>
</feature>
<dbReference type="Pfam" id="PF08281">
    <property type="entry name" value="Sigma70_r4_2"/>
    <property type="match status" value="1"/>
</dbReference>
<evidence type="ECO:0000259" key="7">
    <source>
        <dbReference type="Pfam" id="PF04542"/>
    </source>
</evidence>
<evidence type="ECO:0000256" key="3">
    <source>
        <dbReference type="ARBA" id="ARBA00023082"/>
    </source>
</evidence>
<dbReference type="GO" id="GO:0016987">
    <property type="term" value="F:sigma factor activity"/>
    <property type="evidence" value="ECO:0007669"/>
    <property type="project" value="UniProtKB-KW"/>
</dbReference>
<dbReference type="SUPFAM" id="SSF88659">
    <property type="entry name" value="Sigma3 and sigma4 domains of RNA polymerase sigma factors"/>
    <property type="match status" value="1"/>
</dbReference>
<dbReference type="Pfam" id="PF04542">
    <property type="entry name" value="Sigma70_r2"/>
    <property type="match status" value="1"/>
</dbReference>
<feature type="domain" description="RNA polymerase sigma factor 70 region 4 type 2" evidence="8">
    <location>
        <begin position="127"/>
        <end position="178"/>
    </location>
</feature>
<dbReference type="Gene3D" id="1.10.1740.10">
    <property type="match status" value="1"/>
</dbReference>
<dbReference type="InterPro" id="IPR000838">
    <property type="entry name" value="RNA_pol_sigma70_ECF_CS"/>
</dbReference>
<keyword evidence="3 6" id="KW-0731">Sigma factor</keyword>
<evidence type="ECO:0000259" key="8">
    <source>
        <dbReference type="Pfam" id="PF08281"/>
    </source>
</evidence>
<dbReference type="NCBIfam" id="TIGR02937">
    <property type="entry name" value="sigma70-ECF"/>
    <property type="match status" value="1"/>
</dbReference>
<keyword evidence="4 6" id="KW-0238">DNA-binding</keyword>
<accession>A0A2S7SX49</accession>
<dbReference type="PANTHER" id="PTHR43133">
    <property type="entry name" value="RNA POLYMERASE ECF-TYPE SIGMA FACTO"/>
    <property type="match status" value="1"/>
</dbReference>
<name>A0A2S7SX49_9BACT</name>
<organism evidence="9 10">
    <name type="scientific">Flavipsychrobacter stenotrophus</name>
    <dbReference type="NCBI Taxonomy" id="2077091"/>
    <lineage>
        <taxon>Bacteria</taxon>
        <taxon>Pseudomonadati</taxon>
        <taxon>Bacteroidota</taxon>
        <taxon>Chitinophagia</taxon>
        <taxon>Chitinophagales</taxon>
        <taxon>Chitinophagaceae</taxon>
        <taxon>Flavipsychrobacter</taxon>
    </lineage>
</organism>
<comment type="caution">
    <text evidence="9">The sequence shown here is derived from an EMBL/GenBank/DDBJ whole genome shotgun (WGS) entry which is preliminary data.</text>
</comment>
<evidence type="ECO:0000256" key="1">
    <source>
        <dbReference type="ARBA" id="ARBA00010641"/>
    </source>
</evidence>